<protein>
    <recommendedName>
        <fullName evidence="4">Non-muscle caldesmon</fullName>
    </recommendedName>
</protein>
<evidence type="ECO:0000256" key="1">
    <source>
        <dbReference type="SAM" id="MobiDB-lite"/>
    </source>
</evidence>
<proteinExistence type="predicted"/>
<dbReference type="OrthoDB" id="9908857at2759"/>
<dbReference type="GO" id="GO:0001525">
    <property type="term" value="P:angiogenesis"/>
    <property type="evidence" value="ECO:0007669"/>
    <property type="project" value="TreeGrafter"/>
</dbReference>
<comment type="caution">
    <text evidence="2">The sequence shown here is derived from an EMBL/GenBank/DDBJ whole genome shotgun (WGS) entry which is preliminary data.</text>
</comment>
<accession>A0A9D3SVX6</accession>
<feature type="compositionally biased region" description="Polar residues" evidence="1">
    <location>
        <begin position="534"/>
        <end position="546"/>
    </location>
</feature>
<feature type="compositionally biased region" description="Basic and acidic residues" evidence="1">
    <location>
        <begin position="191"/>
        <end position="239"/>
    </location>
</feature>
<evidence type="ECO:0000313" key="2">
    <source>
        <dbReference type="EMBL" id="KAG7454724.1"/>
    </source>
</evidence>
<dbReference type="PANTHER" id="PTHR18949:SF0">
    <property type="entry name" value="CALDESMON"/>
    <property type="match status" value="1"/>
</dbReference>
<feature type="compositionally biased region" description="Low complexity" evidence="1">
    <location>
        <begin position="75"/>
        <end position="89"/>
    </location>
</feature>
<name>A0A9D3SVX6_MEGAT</name>
<feature type="compositionally biased region" description="Basic and acidic residues" evidence="1">
    <location>
        <begin position="281"/>
        <end position="384"/>
    </location>
</feature>
<feature type="compositionally biased region" description="Polar residues" evidence="1">
    <location>
        <begin position="63"/>
        <end position="74"/>
    </location>
</feature>
<feature type="compositionally biased region" description="Basic and acidic residues" evidence="1">
    <location>
        <begin position="99"/>
        <end position="122"/>
    </location>
</feature>
<feature type="compositionally biased region" description="Basic and acidic residues" evidence="1">
    <location>
        <begin position="130"/>
        <end position="139"/>
    </location>
</feature>
<gene>
    <name evidence="2" type="ORF">MATL_G00262820</name>
</gene>
<dbReference type="AlphaFoldDB" id="A0A9D3SVX6"/>
<feature type="region of interest" description="Disordered" evidence="1">
    <location>
        <begin position="29"/>
        <end position="384"/>
    </location>
</feature>
<feature type="compositionally biased region" description="Acidic residues" evidence="1">
    <location>
        <begin position="165"/>
        <end position="190"/>
    </location>
</feature>
<reference evidence="2" key="1">
    <citation type="submission" date="2021-01" db="EMBL/GenBank/DDBJ databases">
        <authorList>
            <person name="Zahm M."/>
            <person name="Roques C."/>
            <person name="Cabau C."/>
            <person name="Klopp C."/>
            <person name="Donnadieu C."/>
            <person name="Jouanno E."/>
            <person name="Lampietro C."/>
            <person name="Louis A."/>
            <person name="Herpin A."/>
            <person name="Echchiki A."/>
            <person name="Berthelot C."/>
            <person name="Parey E."/>
            <person name="Roest-Crollius H."/>
            <person name="Braasch I."/>
            <person name="Postlethwait J."/>
            <person name="Bobe J."/>
            <person name="Montfort J."/>
            <person name="Bouchez O."/>
            <person name="Begum T."/>
            <person name="Mejri S."/>
            <person name="Adams A."/>
            <person name="Chen W.-J."/>
            <person name="Guiguen Y."/>
        </authorList>
    </citation>
    <scope>NUCLEOTIDE SEQUENCE</scope>
    <source>
        <strain evidence="2">YG-15Mar2019-1</strain>
        <tissue evidence="2">Brain</tissue>
    </source>
</reference>
<sequence length="546" mass="63598">MDEDFERRRELRRQKREEMRLEAERLSYRNIEDDEEEAARERRRRARQERLRNKDFEEPVTAVTDSTELNSNSMAEAETTGSSVSSAAASEEDQALQERLAKREERRQRRLQEAMARQKELDPTATDSIEGSREERHCDAEEEQEPNDKAPKNNTWHEEETKEASEEDQREEEEAEPEEPEEEVEEEMQEEVEKPRRSYLREEEVVGEETRQSFKKEEEVAEEKPRRSFRREEVTKDEEVTPQPKQHNGAFHDNTTAKHKKPERTSSRGNLRSPEAEDSEDAARLEAERKLEELKRRRDDAESEEFERMRQKQQEAEAELEELKRRREERKKVLEEEERQRKQEMEEKKAKEEEEKRKMKEEIERRRAEAAEKRHKVEESADGEDKKLFKCVSPRGSSLKIEERAEFLNKSAQKSSTVKTSHVPVVSKIDNRLEQYTTALQSNREAKSPRSAAVDLPTVTDGIRNIKSMWEKGNVFGSTGSAASINKEAAVIKVGVAGRINDWLNKTPDSGKPTGGRPVDLKPGDVTNKRSLWENKSSSPAKPSLS</sequence>
<dbReference type="GO" id="GO:0017022">
    <property type="term" value="F:myosin binding"/>
    <property type="evidence" value="ECO:0007669"/>
    <property type="project" value="InterPro"/>
</dbReference>
<dbReference type="GO" id="GO:0006936">
    <property type="term" value="P:muscle contraction"/>
    <property type="evidence" value="ECO:0007669"/>
    <property type="project" value="InterPro"/>
</dbReference>
<dbReference type="PRINTS" id="PR01076">
    <property type="entry name" value="CALDESMON"/>
</dbReference>
<dbReference type="Pfam" id="PF02029">
    <property type="entry name" value="Caldesmon"/>
    <property type="match status" value="1"/>
</dbReference>
<keyword evidence="3" id="KW-1185">Reference proteome</keyword>
<evidence type="ECO:0000313" key="3">
    <source>
        <dbReference type="Proteomes" id="UP001046870"/>
    </source>
</evidence>
<dbReference type="GO" id="GO:0015629">
    <property type="term" value="C:actin cytoskeleton"/>
    <property type="evidence" value="ECO:0007669"/>
    <property type="project" value="TreeGrafter"/>
</dbReference>
<dbReference type="EMBL" id="JAFDVH010000025">
    <property type="protein sequence ID" value="KAG7454724.1"/>
    <property type="molecule type" value="Genomic_DNA"/>
</dbReference>
<feature type="region of interest" description="Disordered" evidence="1">
    <location>
        <begin position="502"/>
        <end position="546"/>
    </location>
</feature>
<dbReference type="InterPro" id="IPR006017">
    <property type="entry name" value="Caldesmon"/>
</dbReference>
<dbReference type="PANTHER" id="PTHR18949">
    <property type="entry name" value="CALDESMON"/>
    <property type="match status" value="1"/>
</dbReference>
<dbReference type="InterPro" id="IPR006018">
    <property type="entry name" value="Caldesmon_LSP"/>
</dbReference>
<evidence type="ECO:0008006" key="4">
    <source>
        <dbReference type="Google" id="ProtNLM"/>
    </source>
</evidence>
<feature type="compositionally biased region" description="Basic and acidic residues" evidence="1">
    <location>
        <begin position="48"/>
        <end position="57"/>
    </location>
</feature>
<dbReference type="Proteomes" id="UP001046870">
    <property type="component" value="Chromosome 25"/>
</dbReference>
<dbReference type="GO" id="GO:0051017">
    <property type="term" value="P:actin filament bundle assembly"/>
    <property type="evidence" value="ECO:0007669"/>
    <property type="project" value="TreeGrafter"/>
</dbReference>
<dbReference type="GO" id="GO:0003779">
    <property type="term" value="F:actin binding"/>
    <property type="evidence" value="ECO:0007669"/>
    <property type="project" value="InterPro"/>
</dbReference>
<organism evidence="2 3">
    <name type="scientific">Megalops atlanticus</name>
    <name type="common">Tarpon</name>
    <name type="synonym">Clupea gigantea</name>
    <dbReference type="NCBI Taxonomy" id="7932"/>
    <lineage>
        <taxon>Eukaryota</taxon>
        <taxon>Metazoa</taxon>
        <taxon>Chordata</taxon>
        <taxon>Craniata</taxon>
        <taxon>Vertebrata</taxon>
        <taxon>Euteleostomi</taxon>
        <taxon>Actinopterygii</taxon>
        <taxon>Neopterygii</taxon>
        <taxon>Teleostei</taxon>
        <taxon>Elopiformes</taxon>
        <taxon>Megalopidae</taxon>
        <taxon>Megalops</taxon>
    </lineage>
</organism>
<dbReference type="GO" id="GO:0005516">
    <property type="term" value="F:calmodulin binding"/>
    <property type="evidence" value="ECO:0007669"/>
    <property type="project" value="InterPro"/>
</dbReference>
<feature type="compositionally biased region" description="Basic and acidic residues" evidence="1">
    <location>
        <begin position="519"/>
        <end position="533"/>
    </location>
</feature>
<feature type="compositionally biased region" description="Basic and acidic residues" evidence="1">
    <location>
        <begin position="146"/>
        <end position="164"/>
    </location>
</feature>